<keyword evidence="3" id="KW-1185">Reference proteome</keyword>
<dbReference type="InterPro" id="IPR050348">
    <property type="entry name" value="Protein-Tyr_Phosphatase"/>
</dbReference>
<dbReference type="SMART" id="SM00194">
    <property type="entry name" value="PTPc"/>
    <property type="match status" value="1"/>
</dbReference>
<comment type="caution">
    <text evidence="2">The sequence shown here is derived from an EMBL/GenBank/DDBJ whole genome shotgun (WGS) entry which is preliminary data.</text>
</comment>
<name>A0A8K0K1E5_LADFU</name>
<dbReference type="Proteomes" id="UP000792457">
    <property type="component" value="Unassembled WGS sequence"/>
</dbReference>
<organism evidence="2 3">
    <name type="scientific">Ladona fulva</name>
    <name type="common">Scarce chaser dragonfly</name>
    <name type="synonym">Libellula fulva</name>
    <dbReference type="NCBI Taxonomy" id="123851"/>
    <lineage>
        <taxon>Eukaryota</taxon>
        <taxon>Metazoa</taxon>
        <taxon>Ecdysozoa</taxon>
        <taxon>Arthropoda</taxon>
        <taxon>Hexapoda</taxon>
        <taxon>Insecta</taxon>
        <taxon>Pterygota</taxon>
        <taxon>Palaeoptera</taxon>
        <taxon>Odonata</taxon>
        <taxon>Epiprocta</taxon>
        <taxon>Anisoptera</taxon>
        <taxon>Libelluloidea</taxon>
        <taxon>Libellulidae</taxon>
        <taxon>Ladona</taxon>
    </lineage>
</organism>
<dbReference type="Gene3D" id="3.90.190.10">
    <property type="entry name" value="Protein tyrosine phosphatase superfamily"/>
    <property type="match status" value="1"/>
</dbReference>
<dbReference type="EMBL" id="KZ308256">
    <property type="protein sequence ID" value="KAG8225884.1"/>
    <property type="molecule type" value="Genomic_DNA"/>
</dbReference>
<dbReference type="SUPFAM" id="SSF52799">
    <property type="entry name" value="(Phosphotyrosine protein) phosphatases II"/>
    <property type="match status" value="1"/>
</dbReference>
<dbReference type="PROSITE" id="PS50055">
    <property type="entry name" value="TYR_PHOSPHATASE_PTP"/>
    <property type="match status" value="1"/>
</dbReference>
<dbReference type="Pfam" id="PF00102">
    <property type="entry name" value="Y_phosphatase"/>
    <property type="match status" value="1"/>
</dbReference>
<gene>
    <name evidence="2" type="ORF">J437_LFUL006046</name>
</gene>
<accession>A0A8K0K1E5</accession>
<feature type="domain" description="Tyrosine-protein phosphatase" evidence="1">
    <location>
        <begin position="1"/>
        <end position="162"/>
    </location>
</feature>
<evidence type="ECO:0000259" key="1">
    <source>
        <dbReference type="PROSITE" id="PS50055"/>
    </source>
</evidence>
<dbReference type="PANTHER" id="PTHR19134:SF540">
    <property type="entry name" value="TYROSINE-PROTEIN PHOSPHATASE 99A"/>
    <property type="match status" value="1"/>
</dbReference>
<sequence>MLPIPGQKKCVDYVNANYIDGFMQSRAYIGTQGPLPVTFDCFWRMVWEQRVVIIVMITNLVERGRRKCDMYWPKEGIETYGVIQVKLVKEDVMATYTVRTLQIRHLRIKKKKHTVTDRLVYQYHYTNWPDHGTPDHPLPVLSFVKKSSVANPPDSGPIIVHCRSVLSFKKFSYIEVAHSYS</sequence>
<dbReference type="GO" id="GO:0004725">
    <property type="term" value="F:protein tyrosine phosphatase activity"/>
    <property type="evidence" value="ECO:0007669"/>
    <property type="project" value="InterPro"/>
</dbReference>
<dbReference type="OrthoDB" id="6022401at2759"/>
<evidence type="ECO:0000313" key="2">
    <source>
        <dbReference type="EMBL" id="KAG8225884.1"/>
    </source>
</evidence>
<dbReference type="PRINTS" id="PR00700">
    <property type="entry name" value="PRTYPHPHTASE"/>
</dbReference>
<reference evidence="2" key="2">
    <citation type="submission" date="2017-10" db="EMBL/GenBank/DDBJ databases">
        <title>Ladona fulva Genome sequencing and assembly.</title>
        <authorList>
            <person name="Murali S."/>
            <person name="Richards S."/>
            <person name="Bandaranaike D."/>
            <person name="Bellair M."/>
            <person name="Blankenburg K."/>
            <person name="Chao H."/>
            <person name="Dinh H."/>
            <person name="Doddapaneni H."/>
            <person name="Dugan-Rocha S."/>
            <person name="Elkadiri S."/>
            <person name="Gnanaolivu R."/>
            <person name="Hernandez B."/>
            <person name="Skinner E."/>
            <person name="Javaid M."/>
            <person name="Lee S."/>
            <person name="Li M."/>
            <person name="Ming W."/>
            <person name="Munidasa M."/>
            <person name="Muniz J."/>
            <person name="Nguyen L."/>
            <person name="Hughes D."/>
            <person name="Osuji N."/>
            <person name="Pu L.-L."/>
            <person name="Puazo M."/>
            <person name="Qu C."/>
            <person name="Quiroz J."/>
            <person name="Raj R."/>
            <person name="Weissenberger G."/>
            <person name="Xin Y."/>
            <person name="Zou X."/>
            <person name="Han Y."/>
            <person name="Worley K."/>
            <person name="Muzny D."/>
            <person name="Gibbs R."/>
        </authorList>
    </citation>
    <scope>NUCLEOTIDE SEQUENCE</scope>
    <source>
        <strain evidence="2">Sampled in the wild</strain>
    </source>
</reference>
<evidence type="ECO:0000313" key="3">
    <source>
        <dbReference type="Proteomes" id="UP000792457"/>
    </source>
</evidence>
<dbReference type="AlphaFoldDB" id="A0A8K0K1E5"/>
<proteinExistence type="predicted"/>
<dbReference type="InterPro" id="IPR029021">
    <property type="entry name" value="Prot-tyrosine_phosphatase-like"/>
</dbReference>
<protein>
    <recommendedName>
        <fullName evidence="1">Tyrosine-protein phosphatase domain-containing protein</fullName>
    </recommendedName>
</protein>
<dbReference type="InterPro" id="IPR000242">
    <property type="entry name" value="PTP_cat"/>
</dbReference>
<reference evidence="2" key="1">
    <citation type="submission" date="2013-04" db="EMBL/GenBank/DDBJ databases">
        <authorList>
            <person name="Qu J."/>
            <person name="Murali S.C."/>
            <person name="Bandaranaike D."/>
            <person name="Bellair M."/>
            <person name="Blankenburg K."/>
            <person name="Chao H."/>
            <person name="Dinh H."/>
            <person name="Doddapaneni H."/>
            <person name="Downs B."/>
            <person name="Dugan-Rocha S."/>
            <person name="Elkadiri S."/>
            <person name="Gnanaolivu R.D."/>
            <person name="Hernandez B."/>
            <person name="Javaid M."/>
            <person name="Jayaseelan J.C."/>
            <person name="Lee S."/>
            <person name="Li M."/>
            <person name="Ming W."/>
            <person name="Munidasa M."/>
            <person name="Muniz J."/>
            <person name="Nguyen L."/>
            <person name="Ongeri F."/>
            <person name="Osuji N."/>
            <person name="Pu L.-L."/>
            <person name="Puazo M."/>
            <person name="Qu C."/>
            <person name="Quiroz J."/>
            <person name="Raj R."/>
            <person name="Weissenberger G."/>
            <person name="Xin Y."/>
            <person name="Zou X."/>
            <person name="Han Y."/>
            <person name="Richards S."/>
            <person name="Worley K."/>
            <person name="Muzny D."/>
            <person name="Gibbs R."/>
        </authorList>
    </citation>
    <scope>NUCLEOTIDE SEQUENCE</scope>
    <source>
        <strain evidence="2">Sampled in the wild</strain>
    </source>
</reference>
<dbReference type="PANTHER" id="PTHR19134">
    <property type="entry name" value="RECEPTOR-TYPE TYROSINE-PROTEIN PHOSPHATASE"/>
    <property type="match status" value="1"/>
</dbReference>